<evidence type="ECO:0000259" key="2">
    <source>
        <dbReference type="PROSITE" id="PS50089"/>
    </source>
</evidence>
<dbReference type="Gene3D" id="3.30.40.10">
    <property type="entry name" value="Zinc/RING finger domain, C3HC4 (zinc finger)"/>
    <property type="match status" value="1"/>
</dbReference>
<dbReference type="InterPro" id="IPR001841">
    <property type="entry name" value="Znf_RING"/>
</dbReference>
<feature type="transmembrane region" description="Helical" evidence="1">
    <location>
        <begin position="86"/>
        <end position="108"/>
    </location>
</feature>
<dbReference type="EMBL" id="MN738742">
    <property type="protein sequence ID" value="QHT36440.1"/>
    <property type="molecule type" value="Genomic_DNA"/>
</dbReference>
<organism evidence="3">
    <name type="scientific">viral metagenome</name>
    <dbReference type="NCBI Taxonomy" id="1070528"/>
    <lineage>
        <taxon>unclassified sequences</taxon>
        <taxon>metagenomes</taxon>
        <taxon>organismal metagenomes</taxon>
    </lineage>
</organism>
<keyword evidence="1" id="KW-0472">Membrane</keyword>
<feature type="transmembrane region" description="Helical" evidence="1">
    <location>
        <begin position="114"/>
        <end position="135"/>
    </location>
</feature>
<name>A0A6C0F976_9ZZZZ</name>
<feature type="domain" description="RING-type" evidence="2">
    <location>
        <begin position="7"/>
        <end position="51"/>
    </location>
</feature>
<evidence type="ECO:0000313" key="3">
    <source>
        <dbReference type="EMBL" id="QHT36440.1"/>
    </source>
</evidence>
<proteinExistence type="predicted"/>
<dbReference type="PROSITE" id="PS50089">
    <property type="entry name" value="ZF_RING_2"/>
    <property type="match status" value="1"/>
</dbReference>
<dbReference type="InterPro" id="IPR013083">
    <property type="entry name" value="Znf_RING/FYVE/PHD"/>
</dbReference>
<dbReference type="SUPFAM" id="SSF57850">
    <property type="entry name" value="RING/U-box"/>
    <property type="match status" value="1"/>
</dbReference>
<accession>A0A6C0F976</accession>
<evidence type="ECO:0000256" key="1">
    <source>
        <dbReference type="SAM" id="Phobius"/>
    </source>
</evidence>
<reference evidence="3" key="1">
    <citation type="journal article" date="2020" name="Nature">
        <title>Giant virus diversity and host interactions through global metagenomics.</title>
        <authorList>
            <person name="Schulz F."/>
            <person name="Roux S."/>
            <person name="Paez-Espino D."/>
            <person name="Jungbluth S."/>
            <person name="Walsh D.A."/>
            <person name="Denef V.J."/>
            <person name="McMahon K.D."/>
            <person name="Konstantinidis K.T."/>
            <person name="Eloe-Fadrosh E.A."/>
            <person name="Kyrpides N.C."/>
            <person name="Woyke T."/>
        </authorList>
    </citation>
    <scope>NUCLEOTIDE SEQUENCE</scope>
    <source>
        <strain evidence="3">GVMAG-S-ERX555931-87</strain>
    </source>
</reference>
<keyword evidence="1" id="KW-0812">Transmembrane</keyword>
<protein>
    <recommendedName>
        <fullName evidence="2">RING-type domain-containing protein</fullName>
    </recommendedName>
</protein>
<dbReference type="AlphaFoldDB" id="A0A6C0F976"/>
<sequence>MNDIKTCHICLEDKDYEEELLLKTCCQAFICNDCWTNLLQNDNINQCPTCSILITIPEEPPEQGHLISQNNIYNYCKSLFHRLSILVKWSLIGYTMTSLFILILYRNLDDYFDIMYTLNNIIYFWPINLFLGYLITTMYEYYNNMTCQIWYNN</sequence>
<keyword evidence="1" id="KW-1133">Transmembrane helix</keyword>